<reference evidence="4 5" key="1">
    <citation type="submission" date="2021-03" db="EMBL/GenBank/DDBJ databases">
        <title>Streptomyces strains.</title>
        <authorList>
            <person name="Lund M.B."/>
            <person name="Toerring T."/>
        </authorList>
    </citation>
    <scope>NUCLEOTIDE SEQUENCE [LARGE SCALE GENOMIC DNA]</scope>
    <source>
        <strain evidence="4 5">KCC S-1010</strain>
    </source>
</reference>
<evidence type="ECO:0000313" key="5">
    <source>
        <dbReference type="Proteomes" id="UP000671836"/>
    </source>
</evidence>
<dbReference type="EMBL" id="CP071595">
    <property type="protein sequence ID" value="QSY50812.1"/>
    <property type="molecule type" value="Genomic_DNA"/>
</dbReference>
<dbReference type="PANTHER" id="PTHR34512">
    <property type="entry name" value="CELL SURFACE PROTEIN"/>
    <property type="match status" value="1"/>
</dbReference>
<protein>
    <submittedName>
        <fullName evidence="4">PQQ-binding-like beta-propeller repeat protein</fullName>
    </submittedName>
</protein>
<keyword evidence="2" id="KW-0472">Membrane</keyword>
<evidence type="ECO:0000256" key="1">
    <source>
        <dbReference type="SAM" id="MobiDB-lite"/>
    </source>
</evidence>
<dbReference type="Proteomes" id="UP000671836">
    <property type="component" value="Chromosome"/>
</dbReference>
<evidence type="ECO:0000256" key="2">
    <source>
        <dbReference type="SAM" id="Phobius"/>
    </source>
</evidence>
<proteinExistence type="predicted"/>
<dbReference type="SMART" id="SM00564">
    <property type="entry name" value="PQQ"/>
    <property type="match status" value="3"/>
</dbReference>
<feature type="transmembrane region" description="Helical" evidence="2">
    <location>
        <begin position="99"/>
        <end position="120"/>
    </location>
</feature>
<evidence type="ECO:0000259" key="3">
    <source>
        <dbReference type="Pfam" id="PF13360"/>
    </source>
</evidence>
<dbReference type="InterPro" id="IPR015943">
    <property type="entry name" value="WD40/YVTN_repeat-like_dom_sf"/>
</dbReference>
<feature type="region of interest" description="Disordered" evidence="1">
    <location>
        <begin position="1"/>
        <end position="95"/>
    </location>
</feature>
<accession>A0ABX7RSP8</accession>
<dbReference type="Gene3D" id="2.130.10.10">
    <property type="entry name" value="YVTN repeat-like/Quinoprotein amine dehydrogenase"/>
    <property type="match status" value="2"/>
</dbReference>
<feature type="compositionally biased region" description="Low complexity" evidence="1">
    <location>
        <begin position="75"/>
        <end position="86"/>
    </location>
</feature>
<evidence type="ECO:0000313" key="4">
    <source>
        <dbReference type="EMBL" id="QSY50812.1"/>
    </source>
</evidence>
<name>A0ABX7RSP8_9ACTN</name>
<sequence>MTQPPSPPRGDDPRTPQADDPRTPQVWDTRIEDRAPSQPEPQPSPPAAPAPHGGRSFADAATAPPGFGPAPQPFGPVSATPDAAAGGPAGGGSTKRRKALAIGLGLALVAGAGTGGWLLWGRGGNDSAPKKKTTAGPIDAKLDWMAPVPDKDKKNADDFPPPWFTKDTIVLATRYAVTAYSRESGKQSWTLPVSGRVCSTSTGSDGGVAAVVWGKGEYDCDKLMAVDIENGRQLWSQDVVDSRGRTQGRDLANISVDHGKVTLVDVVGDPYVYAARTGKQSKASDYGCQQQGSVVKGSGQLTLAQCELITGRQFILNVDPKSGQEKWTWKVLNGIAVQNVISVSPAVLVVGRENDTSASDIVTLDGKGRMGPLISVSAGPYDLDACRPRHLDSCRRVVTDDRTLYLATKTDKDSLNSIAAIDLATGKPRWTAPLGGTRTNRPLAMHEGRLLVYQEATEEEGGKLLSVDPATGDSRVFMNLPQESAERERTLAHMGSAYFRDGRFYIVSDIGMTDSMMIMAFH</sequence>
<keyword evidence="2" id="KW-1133">Transmembrane helix</keyword>
<dbReference type="PANTHER" id="PTHR34512:SF30">
    <property type="entry name" value="OUTER MEMBRANE PROTEIN ASSEMBLY FACTOR BAMB"/>
    <property type="match status" value="1"/>
</dbReference>
<organism evidence="4 5">
    <name type="scientific">Streptomyces griseocarneus</name>
    <dbReference type="NCBI Taxonomy" id="51201"/>
    <lineage>
        <taxon>Bacteria</taxon>
        <taxon>Bacillati</taxon>
        <taxon>Actinomycetota</taxon>
        <taxon>Actinomycetes</taxon>
        <taxon>Kitasatosporales</taxon>
        <taxon>Streptomycetaceae</taxon>
        <taxon>Streptomyces</taxon>
    </lineage>
</organism>
<dbReference type="RefSeq" id="WP_207555408.1">
    <property type="nucleotide sequence ID" value="NZ_CP071595.1"/>
</dbReference>
<feature type="compositionally biased region" description="Basic and acidic residues" evidence="1">
    <location>
        <begin position="9"/>
        <end position="22"/>
    </location>
</feature>
<dbReference type="InterPro" id="IPR018391">
    <property type="entry name" value="PQQ_b-propeller_rpt"/>
</dbReference>
<dbReference type="Pfam" id="PF13360">
    <property type="entry name" value="PQQ_2"/>
    <property type="match status" value="1"/>
</dbReference>
<dbReference type="SUPFAM" id="SSF50998">
    <property type="entry name" value="Quinoprotein alcohol dehydrogenase-like"/>
    <property type="match status" value="1"/>
</dbReference>
<keyword evidence="2" id="KW-0812">Transmembrane</keyword>
<feature type="domain" description="Pyrrolo-quinoline quinone repeat" evidence="3">
    <location>
        <begin position="165"/>
        <end position="279"/>
    </location>
</feature>
<dbReference type="InterPro" id="IPR011047">
    <property type="entry name" value="Quinoprotein_ADH-like_sf"/>
</dbReference>
<gene>
    <name evidence="4" type="ORF">J3S04_07770</name>
</gene>
<keyword evidence="5" id="KW-1185">Reference proteome</keyword>
<feature type="compositionally biased region" description="Pro residues" evidence="1">
    <location>
        <begin position="38"/>
        <end position="49"/>
    </location>
</feature>
<dbReference type="InterPro" id="IPR002372">
    <property type="entry name" value="PQQ_rpt_dom"/>
</dbReference>